<organism evidence="1 2">
    <name type="scientific">Methylocaldum marinum</name>
    <dbReference type="NCBI Taxonomy" id="1432792"/>
    <lineage>
        <taxon>Bacteria</taxon>
        <taxon>Pseudomonadati</taxon>
        <taxon>Pseudomonadota</taxon>
        <taxon>Gammaproteobacteria</taxon>
        <taxon>Methylococcales</taxon>
        <taxon>Methylococcaceae</taxon>
        <taxon>Methylocaldum</taxon>
    </lineage>
</organism>
<accession>A0A250KVE3</accession>
<name>A0A250KVE3_9GAMM</name>
<dbReference type="AlphaFoldDB" id="A0A250KVE3"/>
<evidence type="ECO:0000313" key="2">
    <source>
        <dbReference type="Proteomes" id="UP000266313"/>
    </source>
</evidence>
<sequence>MKLLDQEEFSTKLVSESTETESPKSQVLVNGEAVDSFIDGATFEACIQYEEFYLVFTTNDCPYEESLNISLLDKQYHVLDHAVLVWPYSTGKFRLLDIVQPNLVTFEFFGETTWKVELYPHKRLITPFFSEPRGVWRKFKLRHYFKVGGKPIPQSA</sequence>
<dbReference type="OrthoDB" id="7065204at2"/>
<proteinExistence type="predicted"/>
<dbReference type="KEGG" id="mmai:sS8_3701"/>
<reference evidence="1 2" key="1">
    <citation type="submission" date="2016-12" db="EMBL/GenBank/DDBJ databases">
        <title>Genome sequencing of Methylocaldum marinum.</title>
        <authorList>
            <person name="Takeuchi M."/>
            <person name="Kamagata Y."/>
            <person name="Hiraoka S."/>
            <person name="Oshima K."/>
            <person name="Hattori M."/>
            <person name="Iwasaki W."/>
        </authorList>
    </citation>
    <scope>NUCLEOTIDE SEQUENCE [LARGE SCALE GENOMIC DNA]</scope>
    <source>
        <strain evidence="1 2">S8</strain>
    </source>
</reference>
<protein>
    <submittedName>
        <fullName evidence="1">Uncharacterized protein</fullName>
    </submittedName>
</protein>
<dbReference type="RefSeq" id="WP_119630948.1">
    <property type="nucleotide sequence ID" value="NZ_AP017928.1"/>
</dbReference>
<keyword evidence="2" id="KW-1185">Reference proteome</keyword>
<evidence type="ECO:0000313" key="1">
    <source>
        <dbReference type="EMBL" id="BBA35638.1"/>
    </source>
</evidence>
<dbReference type="EMBL" id="AP017928">
    <property type="protein sequence ID" value="BBA35638.1"/>
    <property type="molecule type" value="Genomic_DNA"/>
</dbReference>
<dbReference type="Proteomes" id="UP000266313">
    <property type="component" value="Chromosome"/>
</dbReference>
<gene>
    <name evidence="1" type="ORF">sS8_3701</name>
</gene>